<dbReference type="EMBL" id="JAQLUK010000002">
    <property type="protein sequence ID" value="MDB2291215.1"/>
    <property type="molecule type" value="Genomic_DNA"/>
</dbReference>
<feature type="transmembrane region" description="Helical" evidence="1">
    <location>
        <begin position="55"/>
        <end position="74"/>
    </location>
</feature>
<evidence type="ECO:0000256" key="1">
    <source>
        <dbReference type="SAM" id="Phobius"/>
    </source>
</evidence>
<keyword evidence="3" id="KW-1185">Reference proteome</keyword>
<comment type="caution">
    <text evidence="2">The sequence shown here is derived from an EMBL/GenBank/DDBJ whole genome shotgun (WGS) entry which is preliminary data.</text>
</comment>
<organism evidence="2 3">
    <name type="scientific">Halorubrum ezzemoulense</name>
    <name type="common">Halorubrum chaoviator</name>
    <dbReference type="NCBI Taxonomy" id="337243"/>
    <lineage>
        <taxon>Archaea</taxon>
        <taxon>Methanobacteriati</taxon>
        <taxon>Methanobacteriota</taxon>
        <taxon>Stenosarchaea group</taxon>
        <taxon>Halobacteria</taxon>
        <taxon>Halobacteriales</taxon>
        <taxon>Haloferacaceae</taxon>
        <taxon>Halorubrum</taxon>
    </lineage>
</organism>
<evidence type="ECO:0000313" key="3">
    <source>
        <dbReference type="Proteomes" id="UP001210528"/>
    </source>
</evidence>
<proteinExistence type="predicted"/>
<dbReference type="RefSeq" id="WP_271941924.1">
    <property type="nucleotide sequence ID" value="NZ_JAQLTZ010000001.1"/>
</dbReference>
<reference evidence="2 3" key="1">
    <citation type="submission" date="2023-01" db="EMBL/GenBank/DDBJ databases">
        <title>Halorubrum ezzemoulense from Santa Pola, Spain.</title>
        <authorList>
            <person name="Feng Y."/>
            <person name="Louyakis A.S."/>
            <person name="Gogarten J.P."/>
        </authorList>
    </citation>
    <scope>NUCLEOTIDE SEQUENCE [LARGE SCALE GENOMIC DNA]</scope>
    <source>
        <strain evidence="2 3">AMM015</strain>
    </source>
</reference>
<keyword evidence="1" id="KW-0472">Membrane</keyword>
<name>A0ABT4YZ69_HALEZ</name>
<evidence type="ECO:0000313" key="2">
    <source>
        <dbReference type="EMBL" id="MDB2291215.1"/>
    </source>
</evidence>
<feature type="transmembrane region" description="Helical" evidence="1">
    <location>
        <begin position="141"/>
        <end position="161"/>
    </location>
</feature>
<sequence>MAELLGFGTYHVDRPKKVQDELGEIAEEADVILVENPRIQEGDDDKLDLLIQNPMMLIAGAFLSFFWGLPGWVLTRTWRPVDAHAVDMVSEEQEITVEPVDMNIVDYACDVGLQKTVFSWVVFILSVSLLGYGVISISVSSVLLGVILGFAPASIFARRTLVERDRRMSENIREIIISHENIETGCLVSGNGHLDGISEELAETEITVSKIHKSKFLRRTL</sequence>
<protein>
    <recommendedName>
        <fullName evidence="4">ABC transmembrane type-1 domain-containing protein</fullName>
    </recommendedName>
</protein>
<keyword evidence="1" id="KW-0812">Transmembrane</keyword>
<accession>A0ABT4YZ69</accession>
<evidence type="ECO:0008006" key="4">
    <source>
        <dbReference type="Google" id="ProtNLM"/>
    </source>
</evidence>
<feature type="transmembrane region" description="Helical" evidence="1">
    <location>
        <begin position="117"/>
        <end position="135"/>
    </location>
</feature>
<gene>
    <name evidence="2" type="ORF">PM085_02780</name>
</gene>
<dbReference type="Proteomes" id="UP001210528">
    <property type="component" value="Unassembled WGS sequence"/>
</dbReference>
<keyword evidence="1" id="KW-1133">Transmembrane helix</keyword>